<dbReference type="EMBL" id="BGPR01000010">
    <property type="protein sequence ID" value="GBL76815.1"/>
    <property type="molecule type" value="Genomic_DNA"/>
</dbReference>
<name>A0A4Y2AC22_ARAVE</name>
<sequence length="95" mass="11108">MIRCYKQVETHFSRLHTTAAERLLYGLMCYGTDLMCPRPAYAKDVWWNHVLNSLQWRSEEAPRSGVATGDIDTPRTSLRESLRDKTLVYFGHFLK</sequence>
<dbReference type="Proteomes" id="UP000499080">
    <property type="component" value="Unassembled WGS sequence"/>
</dbReference>
<keyword evidence="2" id="KW-1185">Reference proteome</keyword>
<evidence type="ECO:0000313" key="1">
    <source>
        <dbReference type="EMBL" id="GBL76815.1"/>
    </source>
</evidence>
<proteinExistence type="predicted"/>
<evidence type="ECO:0000313" key="2">
    <source>
        <dbReference type="Proteomes" id="UP000499080"/>
    </source>
</evidence>
<dbReference type="AlphaFoldDB" id="A0A4Y2AC22"/>
<accession>A0A4Y2AC22</accession>
<gene>
    <name evidence="1" type="ORF">AVEN_53477_1</name>
</gene>
<protein>
    <submittedName>
        <fullName evidence="1">Uncharacterized protein</fullName>
    </submittedName>
</protein>
<reference evidence="1 2" key="1">
    <citation type="journal article" date="2019" name="Sci. Rep.">
        <title>Orb-weaving spider Araneus ventricosus genome elucidates the spidroin gene catalogue.</title>
        <authorList>
            <person name="Kono N."/>
            <person name="Nakamura H."/>
            <person name="Ohtoshi R."/>
            <person name="Moran D.A.P."/>
            <person name="Shinohara A."/>
            <person name="Yoshida Y."/>
            <person name="Fujiwara M."/>
            <person name="Mori M."/>
            <person name="Tomita M."/>
            <person name="Arakawa K."/>
        </authorList>
    </citation>
    <scope>NUCLEOTIDE SEQUENCE [LARGE SCALE GENOMIC DNA]</scope>
</reference>
<comment type="caution">
    <text evidence="1">The sequence shown here is derived from an EMBL/GenBank/DDBJ whole genome shotgun (WGS) entry which is preliminary data.</text>
</comment>
<organism evidence="1 2">
    <name type="scientific">Araneus ventricosus</name>
    <name type="common">Orbweaver spider</name>
    <name type="synonym">Epeira ventricosa</name>
    <dbReference type="NCBI Taxonomy" id="182803"/>
    <lineage>
        <taxon>Eukaryota</taxon>
        <taxon>Metazoa</taxon>
        <taxon>Ecdysozoa</taxon>
        <taxon>Arthropoda</taxon>
        <taxon>Chelicerata</taxon>
        <taxon>Arachnida</taxon>
        <taxon>Araneae</taxon>
        <taxon>Araneomorphae</taxon>
        <taxon>Entelegynae</taxon>
        <taxon>Araneoidea</taxon>
        <taxon>Araneidae</taxon>
        <taxon>Araneus</taxon>
    </lineage>
</organism>